<accession>A0A839V252</accession>
<dbReference type="RefSeq" id="WP_176621908.1">
    <property type="nucleotide sequence ID" value="NZ_JABXXQ010000017.1"/>
</dbReference>
<reference evidence="4 6" key="1">
    <citation type="submission" date="2020-06" db="EMBL/GenBank/DDBJ databases">
        <title>Description of novel acetic acid bacteria.</title>
        <authorList>
            <person name="Sombolestani A."/>
        </authorList>
    </citation>
    <scope>NUCLEOTIDE SEQUENCE [LARGE SCALE GENOMIC DNA]</scope>
    <source>
        <strain evidence="4 6">LMG 26838</strain>
    </source>
</reference>
<dbReference type="Proteomes" id="UP000565205">
    <property type="component" value="Unassembled WGS sequence"/>
</dbReference>
<proteinExistence type="predicted"/>
<dbReference type="GO" id="GO:0003677">
    <property type="term" value="F:DNA binding"/>
    <property type="evidence" value="ECO:0007669"/>
    <property type="project" value="InterPro"/>
</dbReference>
<gene>
    <name evidence="3" type="ORF">FHR90_002395</name>
    <name evidence="4" type="ORF">HUK83_02315</name>
</gene>
<dbReference type="AlphaFoldDB" id="A0A839V252"/>
<evidence type="ECO:0000313" key="6">
    <source>
        <dbReference type="Proteomes" id="UP000565205"/>
    </source>
</evidence>
<dbReference type="Pfam" id="PF20432">
    <property type="entry name" value="Xre-like-HTH"/>
    <property type="match status" value="1"/>
</dbReference>
<sequence>MSTPAASTTKPTDAESAAAVRAVLALLERWQLSDSQQCTVLGVGMDTLAEWRAGRVELQPVDARSLGLLLSIHRSLRMTFSEPARGYAWVRRENEAFAGMSALDVMMEPAGLERVAGYLAAESVG</sequence>
<feature type="domain" description="Antitoxin Xre/MbcA/ParS-like toxin-binding" evidence="1">
    <location>
        <begin position="75"/>
        <end position="121"/>
    </location>
</feature>
<dbReference type="EMBL" id="JABXXQ010000017">
    <property type="protein sequence ID" value="NVN29179.1"/>
    <property type="molecule type" value="Genomic_DNA"/>
</dbReference>
<feature type="domain" description="Antitoxin Xre-like helix-turn-helix" evidence="2">
    <location>
        <begin position="14"/>
        <end position="55"/>
    </location>
</feature>
<dbReference type="Proteomes" id="UP000557688">
    <property type="component" value="Unassembled WGS sequence"/>
</dbReference>
<name>A0A839V252_9PROT</name>
<evidence type="ECO:0000313" key="5">
    <source>
        <dbReference type="Proteomes" id="UP000557688"/>
    </source>
</evidence>
<protein>
    <submittedName>
        <fullName evidence="4">DUF2384 domain-containing protein</fullName>
    </submittedName>
</protein>
<dbReference type="Pfam" id="PF09722">
    <property type="entry name" value="Xre_MbcA_ParS_C"/>
    <property type="match status" value="1"/>
</dbReference>
<dbReference type="EMBL" id="JACHXV010000009">
    <property type="protein sequence ID" value="MBB3174550.1"/>
    <property type="molecule type" value="Genomic_DNA"/>
</dbReference>
<dbReference type="InterPro" id="IPR046847">
    <property type="entry name" value="Xre-like_HTH"/>
</dbReference>
<evidence type="ECO:0000313" key="3">
    <source>
        <dbReference type="EMBL" id="MBB3174550.1"/>
    </source>
</evidence>
<evidence type="ECO:0000259" key="2">
    <source>
        <dbReference type="Pfam" id="PF20432"/>
    </source>
</evidence>
<reference evidence="3 5" key="2">
    <citation type="submission" date="2020-08" db="EMBL/GenBank/DDBJ databases">
        <title>Genomic Encyclopedia of Type Strains, Phase III (KMG-III): the genomes of soil and plant-associated and newly described type strains.</title>
        <authorList>
            <person name="Whitman W."/>
        </authorList>
    </citation>
    <scope>NUCLEOTIDE SEQUENCE [LARGE SCALE GENOMIC DNA]</scope>
    <source>
        <strain evidence="3 5">CECT 8088</strain>
    </source>
</reference>
<dbReference type="InterPro" id="IPR024467">
    <property type="entry name" value="Xre/MbcA/ParS-like_toxin-bd"/>
</dbReference>
<evidence type="ECO:0000313" key="4">
    <source>
        <dbReference type="EMBL" id="NVN29179.1"/>
    </source>
</evidence>
<evidence type="ECO:0000259" key="1">
    <source>
        <dbReference type="Pfam" id="PF09722"/>
    </source>
</evidence>
<organism evidence="3 5">
    <name type="scientific">Endobacter medicaginis</name>
    <dbReference type="NCBI Taxonomy" id="1181271"/>
    <lineage>
        <taxon>Bacteria</taxon>
        <taxon>Pseudomonadati</taxon>
        <taxon>Pseudomonadota</taxon>
        <taxon>Alphaproteobacteria</taxon>
        <taxon>Acetobacterales</taxon>
        <taxon>Acetobacteraceae</taxon>
        <taxon>Endobacter</taxon>
    </lineage>
</organism>
<comment type="caution">
    <text evidence="3">The sequence shown here is derived from an EMBL/GenBank/DDBJ whole genome shotgun (WGS) entry which is preliminary data.</text>
</comment>
<keyword evidence="5" id="KW-1185">Reference proteome</keyword>